<comment type="caution">
    <text evidence="1">The sequence shown here is derived from an EMBL/GenBank/DDBJ whole genome shotgun (WGS) entry which is preliminary data.</text>
</comment>
<evidence type="ECO:0000313" key="1">
    <source>
        <dbReference type="EMBL" id="OAK67671.1"/>
    </source>
</evidence>
<name>A0A177ZI82_9BACI</name>
<evidence type="ECO:0000313" key="2">
    <source>
        <dbReference type="Proteomes" id="UP000077881"/>
    </source>
</evidence>
<dbReference type="Proteomes" id="UP000077881">
    <property type="component" value="Unassembled WGS sequence"/>
</dbReference>
<dbReference type="STRING" id="217031.ABB05_20410"/>
<dbReference type="AlphaFoldDB" id="A0A177ZI82"/>
<gene>
    <name evidence="1" type="ORF">ABB05_20410</name>
</gene>
<reference evidence="1 2" key="1">
    <citation type="submission" date="2015-05" db="EMBL/GenBank/DDBJ databases">
        <title>Comparison of genome.</title>
        <authorList>
            <person name="Zheng Z."/>
            <person name="Sun M."/>
        </authorList>
    </citation>
    <scope>NUCLEOTIDE SEQUENCE [LARGE SCALE GENOMIC DNA]</scope>
    <source>
        <strain evidence="1 2">G25-74</strain>
    </source>
</reference>
<keyword evidence="2" id="KW-1185">Reference proteome</keyword>
<organism evidence="1 2">
    <name type="scientific">Lederbergia galactosidilytica</name>
    <dbReference type="NCBI Taxonomy" id="217031"/>
    <lineage>
        <taxon>Bacteria</taxon>
        <taxon>Bacillati</taxon>
        <taxon>Bacillota</taxon>
        <taxon>Bacilli</taxon>
        <taxon>Bacillales</taxon>
        <taxon>Bacillaceae</taxon>
        <taxon>Lederbergia</taxon>
    </lineage>
</organism>
<proteinExistence type="predicted"/>
<dbReference type="PATRIC" id="fig|217031.6.peg.4433"/>
<protein>
    <submittedName>
        <fullName evidence="1">Uncharacterized protein</fullName>
    </submittedName>
</protein>
<accession>A0A177ZI82</accession>
<sequence>MLYKQIKGWIKGVLDTVQLPMPMKQRSTGINMSYNFLENFISFNPTRLIQSHKELPVSISFKAFVQALTLHELGHSLDRDALYASIPKSYHIYQIKKAHPYSERSKNIELFQWDIEDHEMNYVFEETAWRNAQSLNQTHRIVDPKIMDVVEFYSLLTYTAEYNRDLLVHHRLKVTTTEPVAV</sequence>
<dbReference type="EMBL" id="LDJR01000060">
    <property type="protein sequence ID" value="OAK67671.1"/>
    <property type="molecule type" value="Genomic_DNA"/>
</dbReference>